<reference evidence="8" key="1">
    <citation type="submission" date="2019-11" db="EMBL/GenBank/DDBJ databases">
        <authorList>
            <person name="Feng L."/>
        </authorList>
    </citation>
    <scope>NUCLEOTIDE SEQUENCE</scope>
    <source>
        <strain evidence="8">CParaputrificumLFYP93</strain>
    </source>
</reference>
<dbReference type="AlphaFoldDB" id="A0A6N3GXD0"/>
<evidence type="ECO:0000256" key="5">
    <source>
        <dbReference type="ARBA" id="ARBA00023015"/>
    </source>
</evidence>
<evidence type="ECO:0000313" key="8">
    <source>
        <dbReference type="EMBL" id="VYU69148.1"/>
    </source>
</evidence>
<evidence type="ECO:0000256" key="1">
    <source>
        <dbReference type="ARBA" id="ARBA00005322"/>
    </source>
</evidence>
<proteinExistence type="inferred from homology"/>
<name>A0A6N3GXD0_9CLOT</name>
<organism evidence="8">
    <name type="scientific">Clostridium paraputrificum</name>
    <dbReference type="NCBI Taxonomy" id="29363"/>
    <lineage>
        <taxon>Bacteria</taxon>
        <taxon>Bacillati</taxon>
        <taxon>Bacillota</taxon>
        <taxon>Clostridia</taxon>
        <taxon>Eubacteriales</taxon>
        <taxon>Clostridiaceae</taxon>
        <taxon>Clostridium</taxon>
    </lineage>
</organism>
<evidence type="ECO:0000256" key="6">
    <source>
        <dbReference type="ARBA" id="ARBA00023163"/>
    </source>
</evidence>
<dbReference type="GO" id="GO:0044781">
    <property type="term" value="P:bacterial-type flagellum organization"/>
    <property type="evidence" value="ECO:0007669"/>
    <property type="project" value="UniProtKB-KW"/>
</dbReference>
<keyword evidence="3" id="KW-0678">Repressor</keyword>
<dbReference type="SUPFAM" id="SSF101498">
    <property type="entry name" value="Anti-sigma factor FlgM"/>
    <property type="match status" value="1"/>
</dbReference>
<comment type="similarity">
    <text evidence="1">Belongs to the FlgM family.</text>
</comment>
<dbReference type="EMBL" id="CACRTV010000088">
    <property type="protein sequence ID" value="VYU69148.1"/>
    <property type="molecule type" value="Genomic_DNA"/>
</dbReference>
<gene>
    <name evidence="8" type="ORF">CPLFYP93_03387</name>
</gene>
<dbReference type="InterPro" id="IPR035890">
    <property type="entry name" value="Anti-sigma-28_factor_FlgM_sf"/>
</dbReference>
<dbReference type="RefSeq" id="WP_156563351.1">
    <property type="nucleotide sequence ID" value="NZ_CACRTV010000088.1"/>
</dbReference>
<dbReference type="InterPro" id="IPR031316">
    <property type="entry name" value="FlgM_C"/>
</dbReference>
<dbReference type="Pfam" id="PF04316">
    <property type="entry name" value="FlgM"/>
    <property type="match status" value="1"/>
</dbReference>
<dbReference type="InterPro" id="IPR007412">
    <property type="entry name" value="FlgM"/>
</dbReference>
<keyword evidence="4" id="KW-1005">Bacterial flagellum biogenesis</keyword>
<evidence type="ECO:0000259" key="7">
    <source>
        <dbReference type="Pfam" id="PF04316"/>
    </source>
</evidence>
<sequence>MNINGINSNNVINLYSKNKNRVSQTKKVNNVSDRIEISKLGKSLTNYTLEGVNVDNSKKIQELKNQINNGTYNVDAKLTARSILDTIKENGLND</sequence>
<dbReference type="GO" id="GO:0045892">
    <property type="term" value="P:negative regulation of DNA-templated transcription"/>
    <property type="evidence" value="ECO:0007669"/>
    <property type="project" value="InterPro"/>
</dbReference>
<keyword evidence="5" id="KW-0805">Transcription regulation</keyword>
<accession>A0A6N3GXD0</accession>
<dbReference type="NCBIfam" id="TIGR03824">
    <property type="entry name" value="FlgM_jcvi"/>
    <property type="match status" value="1"/>
</dbReference>
<evidence type="ECO:0000256" key="2">
    <source>
        <dbReference type="ARBA" id="ARBA00017823"/>
    </source>
</evidence>
<keyword evidence="6" id="KW-0804">Transcription</keyword>
<feature type="domain" description="Anti-sigma-28 factor FlgM C-terminal" evidence="7">
    <location>
        <begin position="33"/>
        <end position="85"/>
    </location>
</feature>
<protein>
    <recommendedName>
        <fullName evidence="2">Negative regulator of flagellin synthesis</fullName>
    </recommendedName>
</protein>
<evidence type="ECO:0000256" key="4">
    <source>
        <dbReference type="ARBA" id="ARBA00022795"/>
    </source>
</evidence>
<evidence type="ECO:0000256" key="3">
    <source>
        <dbReference type="ARBA" id="ARBA00022491"/>
    </source>
</evidence>